<gene>
    <name evidence="1" type="ORF">CLAFUR5_02453</name>
</gene>
<name>A0A9Q8LAI2_PASFU</name>
<sequence length="185" mass="20406">MGSELGAPGKEPPAYGEVSRGALARLPGSGAQIGPIASALLTMRLSSDDPKVASAKLTTFVHINNTTPFETLQRQVRQRYLESTWNSTRHSFTWELWFMYSNETSTFVDEESWPTAQLELLAHSYQADQGAGLLVATYTKTKWNPRGAPRNTERLRVLIESFGKSEGRLGRGGRHVPPPILGCCD</sequence>
<proteinExistence type="predicted"/>
<evidence type="ECO:0000313" key="2">
    <source>
        <dbReference type="Proteomes" id="UP000756132"/>
    </source>
</evidence>
<dbReference type="GeneID" id="71982331"/>
<reference evidence="1" key="1">
    <citation type="submission" date="2021-12" db="EMBL/GenBank/DDBJ databases">
        <authorList>
            <person name="Zaccaron A."/>
            <person name="Stergiopoulos I."/>
        </authorList>
    </citation>
    <scope>NUCLEOTIDE SEQUENCE</scope>
    <source>
        <strain evidence="1">Race5_Kim</strain>
    </source>
</reference>
<protein>
    <submittedName>
        <fullName evidence="1">Uncharacterized protein</fullName>
    </submittedName>
</protein>
<dbReference type="AlphaFoldDB" id="A0A9Q8LAI2"/>
<dbReference type="Proteomes" id="UP000756132">
    <property type="component" value="Chromosome 2"/>
</dbReference>
<reference evidence="1" key="2">
    <citation type="journal article" date="2022" name="Microb. Genom.">
        <title>A chromosome-scale genome assembly of the tomato pathogen Cladosporium fulvum reveals a compartmentalized genome architecture and the presence of a dispensable chromosome.</title>
        <authorList>
            <person name="Zaccaron A.Z."/>
            <person name="Chen L.H."/>
            <person name="Samaras A."/>
            <person name="Stergiopoulos I."/>
        </authorList>
    </citation>
    <scope>NUCLEOTIDE SEQUENCE</scope>
    <source>
        <strain evidence="1">Race5_Kim</strain>
    </source>
</reference>
<organism evidence="1 2">
    <name type="scientific">Passalora fulva</name>
    <name type="common">Tomato leaf mold</name>
    <name type="synonym">Cladosporium fulvum</name>
    <dbReference type="NCBI Taxonomy" id="5499"/>
    <lineage>
        <taxon>Eukaryota</taxon>
        <taxon>Fungi</taxon>
        <taxon>Dikarya</taxon>
        <taxon>Ascomycota</taxon>
        <taxon>Pezizomycotina</taxon>
        <taxon>Dothideomycetes</taxon>
        <taxon>Dothideomycetidae</taxon>
        <taxon>Mycosphaerellales</taxon>
        <taxon>Mycosphaerellaceae</taxon>
        <taxon>Fulvia</taxon>
    </lineage>
</organism>
<accession>A0A9Q8LAI2</accession>
<dbReference type="EMBL" id="CP090164">
    <property type="protein sequence ID" value="UJO13704.1"/>
    <property type="molecule type" value="Genomic_DNA"/>
</dbReference>
<evidence type="ECO:0000313" key="1">
    <source>
        <dbReference type="EMBL" id="UJO13704.1"/>
    </source>
</evidence>
<dbReference type="KEGG" id="ffu:CLAFUR5_02453"/>
<dbReference type="RefSeq" id="XP_047758070.1">
    <property type="nucleotide sequence ID" value="XM_047901601.1"/>
</dbReference>
<keyword evidence="2" id="KW-1185">Reference proteome</keyword>